<dbReference type="AlphaFoldDB" id="A0A1N7QIG6"/>
<dbReference type="EMBL" id="FTOT01000012">
    <property type="protein sequence ID" value="SIT22672.1"/>
    <property type="molecule type" value="Genomic_DNA"/>
</dbReference>
<evidence type="ECO:0000313" key="1">
    <source>
        <dbReference type="EMBL" id="SIT22672.1"/>
    </source>
</evidence>
<gene>
    <name evidence="1" type="ORF">SAMN05421774_11239</name>
</gene>
<sequence length="57" mass="6553">MTDRASKDTIRRRAGERRIRAYEALTWARQQPAACTTDAMRARLLEETIMRADEGDA</sequence>
<keyword evidence="2" id="KW-1185">Reference proteome</keyword>
<dbReference type="STRING" id="1086013.SAMN05421774_11239"/>
<accession>A0A1N7QIG6</accession>
<evidence type="ECO:0000313" key="2">
    <source>
        <dbReference type="Proteomes" id="UP000186141"/>
    </source>
</evidence>
<proteinExistence type="predicted"/>
<name>A0A1N7QIG6_9RHOB</name>
<reference evidence="1 2" key="1">
    <citation type="submission" date="2017-01" db="EMBL/GenBank/DDBJ databases">
        <authorList>
            <person name="Mah S.A."/>
            <person name="Swanson W.J."/>
            <person name="Moy G.W."/>
            <person name="Vacquier V.D."/>
        </authorList>
    </citation>
    <scope>NUCLEOTIDE SEQUENCE [LARGE SCALE GENOMIC DNA]</scope>
    <source>
        <strain evidence="1 2">DSM 26375</strain>
    </source>
</reference>
<dbReference type="Proteomes" id="UP000186141">
    <property type="component" value="Unassembled WGS sequence"/>
</dbReference>
<organism evidence="1 2">
    <name type="scientific">Gemmobacter megaterium</name>
    <dbReference type="NCBI Taxonomy" id="1086013"/>
    <lineage>
        <taxon>Bacteria</taxon>
        <taxon>Pseudomonadati</taxon>
        <taxon>Pseudomonadota</taxon>
        <taxon>Alphaproteobacteria</taxon>
        <taxon>Rhodobacterales</taxon>
        <taxon>Paracoccaceae</taxon>
        <taxon>Gemmobacter</taxon>
    </lineage>
</organism>
<dbReference type="RefSeq" id="WP_159441470.1">
    <property type="nucleotide sequence ID" value="NZ_BMEH01000012.1"/>
</dbReference>
<protein>
    <submittedName>
        <fullName evidence="1">Uncharacterized protein</fullName>
    </submittedName>
</protein>